<dbReference type="Proteomes" id="UP001140066">
    <property type="component" value="Unassembled WGS sequence"/>
</dbReference>
<proteinExistence type="predicted"/>
<sequence length="109" mass="12016">MALTILHTPRVYLFAKDPHGVSQIFTLGEVTVMAKTYLGAGGSIKTMLGSGFRVYSAFYVTPNEFIPHTSTAITRDIEGEFTVVVFFGKSFDSLAETAMHEFETDIEDP</sequence>
<evidence type="ECO:0000313" key="2">
    <source>
        <dbReference type="Proteomes" id="UP001140066"/>
    </source>
</evidence>
<feature type="non-terminal residue" evidence="1">
    <location>
        <position position="109"/>
    </location>
</feature>
<name>A0ACC1JZQ9_9FUNG</name>
<protein>
    <submittedName>
        <fullName evidence="1">Uncharacterized protein</fullName>
    </submittedName>
</protein>
<gene>
    <name evidence="1" type="ORF">GGI18_005211</name>
</gene>
<dbReference type="EMBL" id="JANBUK010002796">
    <property type="protein sequence ID" value="KAJ2770472.1"/>
    <property type="molecule type" value="Genomic_DNA"/>
</dbReference>
<reference evidence="1" key="1">
    <citation type="submission" date="2022-07" db="EMBL/GenBank/DDBJ databases">
        <title>Phylogenomic reconstructions and comparative analyses of Kickxellomycotina fungi.</title>
        <authorList>
            <person name="Reynolds N.K."/>
            <person name="Stajich J.E."/>
            <person name="Barry K."/>
            <person name="Grigoriev I.V."/>
            <person name="Crous P."/>
            <person name="Smith M.E."/>
        </authorList>
    </citation>
    <scope>NUCLEOTIDE SEQUENCE</scope>
    <source>
        <strain evidence="1">BCRC 34191</strain>
    </source>
</reference>
<comment type="caution">
    <text evidence="1">The sequence shown here is derived from an EMBL/GenBank/DDBJ whole genome shotgun (WGS) entry which is preliminary data.</text>
</comment>
<organism evidence="1 2">
    <name type="scientific">Coemansia linderi</name>
    <dbReference type="NCBI Taxonomy" id="2663919"/>
    <lineage>
        <taxon>Eukaryota</taxon>
        <taxon>Fungi</taxon>
        <taxon>Fungi incertae sedis</taxon>
        <taxon>Zoopagomycota</taxon>
        <taxon>Kickxellomycotina</taxon>
        <taxon>Kickxellomycetes</taxon>
        <taxon>Kickxellales</taxon>
        <taxon>Kickxellaceae</taxon>
        <taxon>Coemansia</taxon>
    </lineage>
</organism>
<keyword evidence="2" id="KW-1185">Reference proteome</keyword>
<evidence type="ECO:0000313" key="1">
    <source>
        <dbReference type="EMBL" id="KAJ2770472.1"/>
    </source>
</evidence>
<accession>A0ACC1JZQ9</accession>